<comment type="caution">
    <text evidence="1">The sequence shown here is derived from an EMBL/GenBank/DDBJ whole genome shotgun (WGS) entry which is preliminary data.</text>
</comment>
<proteinExistence type="predicted"/>
<dbReference type="EMBL" id="CM042883">
    <property type="protein sequence ID" value="KAI4371729.1"/>
    <property type="molecule type" value="Genomic_DNA"/>
</dbReference>
<organism evidence="1 2">
    <name type="scientific">Melastoma candidum</name>
    <dbReference type="NCBI Taxonomy" id="119954"/>
    <lineage>
        <taxon>Eukaryota</taxon>
        <taxon>Viridiplantae</taxon>
        <taxon>Streptophyta</taxon>
        <taxon>Embryophyta</taxon>
        <taxon>Tracheophyta</taxon>
        <taxon>Spermatophyta</taxon>
        <taxon>Magnoliopsida</taxon>
        <taxon>eudicotyledons</taxon>
        <taxon>Gunneridae</taxon>
        <taxon>Pentapetalae</taxon>
        <taxon>rosids</taxon>
        <taxon>malvids</taxon>
        <taxon>Myrtales</taxon>
        <taxon>Melastomataceae</taxon>
        <taxon>Melastomatoideae</taxon>
        <taxon>Melastomateae</taxon>
        <taxon>Melastoma</taxon>
    </lineage>
</organism>
<sequence>MAAMVIFSYSDERFLLGARGGDGVEVEWKRAVHPVTGSIWPGGVAGVATLAIGHPFDTVKVKLQKHNTEVVGLKHRNGLHCAGHIFTSEGVKRLYRGATPSFVGVAFESSLLFGIYSQAKQRLLQGREMDQPQPQVIIPSAAYGGAIISFVLCPSELVKCRMQVQGTDSVIPSSTRYSGPLDCALKTVKDEGVTGLFRGGFTTFLRESIGNAVLFTVYENVRHYMNLSLNTNNQASRNKSLVDAGIGVASGGLSAKTIIQTSSERNFTRNPLLVLYSIYNRAGLKGCYTGLGPTIIRAFPVNAAAIMTWELAMTVLGIAD</sequence>
<dbReference type="Proteomes" id="UP001057402">
    <property type="component" value="Chromosome 4"/>
</dbReference>
<name>A0ACB9QYR2_9MYRT</name>
<gene>
    <name evidence="1" type="ORF">MLD38_010049</name>
</gene>
<keyword evidence="2" id="KW-1185">Reference proteome</keyword>
<evidence type="ECO:0000313" key="1">
    <source>
        <dbReference type="EMBL" id="KAI4371729.1"/>
    </source>
</evidence>
<evidence type="ECO:0000313" key="2">
    <source>
        <dbReference type="Proteomes" id="UP001057402"/>
    </source>
</evidence>
<accession>A0ACB9QYR2</accession>
<protein>
    <submittedName>
        <fullName evidence="1">Uncharacterized protein</fullName>
    </submittedName>
</protein>
<reference evidence="2" key="1">
    <citation type="journal article" date="2023" name="Front. Plant Sci.">
        <title>Chromosomal-level genome assembly of Melastoma candidum provides insights into trichome evolution.</title>
        <authorList>
            <person name="Zhong Y."/>
            <person name="Wu W."/>
            <person name="Sun C."/>
            <person name="Zou P."/>
            <person name="Liu Y."/>
            <person name="Dai S."/>
            <person name="Zhou R."/>
        </authorList>
    </citation>
    <scope>NUCLEOTIDE SEQUENCE [LARGE SCALE GENOMIC DNA]</scope>
</reference>